<organism evidence="2 5">
    <name type="scientific">Crassostrea virginica</name>
    <name type="common">Eastern oyster</name>
    <dbReference type="NCBI Taxonomy" id="6565"/>
    <lineage>
        <taxon>Eukaryota</taxon>
        <taxon>Metazoa</taxon>
        <taxon>Spiralia</taxon>
        <taxon>Lophotrochozoa</taxon>
        <taxon>Mollusca</taxon>
        <taxon>Bivalvia</taxon>
        <taxon>Autobranchia</taxon>
        <taxon>Pteriomorphia</taxon>
        <taxon>Ostreida</taxon>
        <taxon>Ostreoidea</taxon>
        <taxon>Ostreidae</taxon>
        <taxon>Crassostrea</taxon>
    </lineage>
</organism>
<evidence type="ECO:0000313" key="4">
    <source>
        <dbReference type="RefSeq" id="XP_022293325.1"/>
    </source>
</evidence>
<dbReference type="RefSeq" id="XP_022293326.1">
    <property type="nucleotide sequence ID" value="XM_022437618.1"/>
</dbReference>
<evidence type="ECO:0000313" key="2">
    <source>
        <dbReference type="Proteomes" id="UP000694844"/>
    </source>
</evidence>
<dbReference type="KEGG" id="cvn:111103959"/>
<keyword evidence="2" id="KW-1185">Reference proteome</keyword>
<keyword evidence="1" id="KW-0732">Signal</keyword>
<accession>A0A8B8AQJ6</accession>
<sequence>MIVPCVFYLLVVLVSITDSVQALNFVDKCPSNLTEKEKASKRLGCGSDKYGNNQYICVPNVNMTNLVEFCFNGLMGTQEKGFCLRASGERLVPESCESFSTGCPEDHYPKTEIYKYPACQTINPLDIINGSKNSKEHFILVAGIIFAAIFV</sequence>
<gene>
    <name evidence="3 4 5" type="primary">LOC111103959</name>
</gene>
<feature type="chain" id="PRO_5044665886" evidence="1">
    <location>
        <begin position="23"/>
        <end position="151"/>
    </location>
</feature>
<feature type="signal peptide" evidence="1">
    <location>
        <begin position="1"/>
        <end position="22"/>
    </location>
</feature>
<dbReference type="AlphaFoldDB" id="A0A8B8AQJ6"/>
<dbReference type="GeneID" id="111103959"/>
<dbReference type="Proteomes" id="UP000694844">
    <property type="component" value="Chromosome 7"/>
</dbReference>
<reference evidence="3 4" key="1">
    <citation type="submission" date="2025-04" db="UniProtKB">
        <authorList>
            <consortium name="RefSeq"/>
        </authorList>
    </citation>
    <scope>IDENTIFICATION</scope>
    <source>
        <tissue evidence="3 4">Whole sample</tissue>
    </source>
</reference>
<dbReference type="RefSeq" id="XP_022293324.1">
    <property type="nucleotide sequence ID" value="XM_022437616.1"/>
</dbReference>
<evidence type="ECO:0000256" key="1">
    <source>
        <dbReference type="SAM" id="SignalP"/>
    </source>
</evidence>
<dbReference type="RefSeq" id="XP_022293325.1">
    <property type="nucleotide sequence ID" value="XM_022437617.1"/>
</dbReference>
<protein>
    <submittedName>
        <fullName evidence="3 4">Uncharacterized protein LOC111103959</fullName>
    </submittedName>
</protein>
<evidence type="ECO:0000313" key="5">
    <source>
        <dbReference type="RefSeq" id="XP_022293326.1"/>
    </source>
</evidence>
<evidence type="ECO:0000313" key="3">
    <source>
        <dbReference type="RefSeq" id="XP_022293324.1"/>
    </source>
</evidence>
<name>A0A8B8AQJ6_CRAVI</name>
<proteinExistence type="predicted"/>
<dbReference type="OrthoDB" id="6202893at2759"/>